<reference evidence="1 2" key="1">
    <citation type="journal article" date="2013" name="Appl. Environ. Microbiol.">
        <title>Genome analysis suggests that the soil oligotrophic bacterium Agromonas oligotrophica (Bradyrhizobium oligotrophicum) is a nitrogen-fixing symbiont of Aeschynomene indica.</title>
        <authorList>
            <person name="Okubo T."/>
            <person name="Fukushima S."/>
            <person name="Itakura M."/>
            <person name="Oshima K."/>
            <person name="Longtonglang A."/>
            <person name="Teaumroong N."/>
            <person name="Mitsui H."/>
            <person name="Hattori M."/>
            <person name="Hattori R."/>
            <person name="Hattori T."/>
            <person name="Minamisawa K."/>
        </authorList>
    </citation>
    <scope>NUCLEOTIDE SEQUENCE [LARGE SCALE GENOMIC DNA]</scope>
    <source>
        <strain evidence="1 2">S58</strain>
    </source>
</reference>
<dbReference type="KEGG" id="aol:S58_14870"/>
<keyword evidence="2" id="KW-1185">Reference proteome</keyword>
<evidence type="ECO:0000313" key="1">
    <source>
        <dbReference type="EMBL" id="BAM87495.1"/>
    </source>
</evidence>
<dbReference type="AlphaFoldDB" id="M4ZMN4"/>
<sequence>MQGCWNATDRFEFWRPRYGCAQPRQRLQRMESPVNTNLFHNIANVASLTLAGVTAMLLASGCRQGADGLFDCTTSWINPTYTTATIAALQVIKLIVNILRDGLDGLARPQPPVR</sequence>
<dbReference type="HOGENOM" id="CLU_170140_0_0_5"/>
<protein>
    <submittedName>
        <fullName evidence="1">Uncharacterized protein</fullName>
    </submittedName>
</protein>
<proteinExistence type="predicted"/>
<dbReference type="eggNOG" id="ENOG5033KP6">
    <property type="taxonomic scope" value="Bacteria"/>
</dbReference>
<dbReference type="Proteomes" id="UP000011841">
    <property type="component" value="Chromosome"/>
</dbReference>
<organism evidence="1 2">
    <name type="scientific">Bradyrhizobium oligotrophicum S58</name>
    <dbReference type="NCBI Taxonomy" id="1245469"/>
    <lineage>
        <taxon>Bacteria</taxon>
        <taxon>Pseudomonadati</taxon>
        <taxon>Pseudomonadota</taxon>
        <taxon>Alphaproteobacteria</taxon>
        <taxon>Hyphomicrobiales</taxon>
        <taxon>Nitrobacteraceae</taxon>
        <taxon>Bradyrhizobium</taxon>
    </lineage>
</organism>
<name>M4ZMN4_9BRAD</name>
<evidence type="ECO:0000313" key="2">
    <source>
        <dbReference type="Proteomes" id="UP000011841"/>
    </source>
</evidence>
<gene>
    <name evidence="1" type="ORF">S58_14870</name>
</gene>
<dbReference type="EMBL" id="AP012603">
    <property type="protein sequence ID" value="BAM87495.1"/>
    <property type="molecule type" value="Genomic_DNA"/>
</dbReference>
<dbReference type="PATRIC" id="fig|1245469.3.peg.1522"/>
<accession>M4ZMN4</accession>